<evidence type="ECO:0000313" key="2">
    <source>
        <dbReference type="EMBL" id="MBA2945212.1"/>
    </source>
</evidence>
<evidence type="ECO:0000313" key="3">
    <source>
        <dbReference type="Proteomes" id="UP000545761"/>
    </source>
</evidence>
<proteinExistence type="predicted"/>
<feature type="chain" id="PRO_5030812073" evidence="1">
    <location>
        <begin position="33"/>
        <end position="292"/>
    </location>
</feature>
<dbReference type="PANTHER" id="PTHR31270:SF1">
    <property type="entry name" value="GLUTAMINYL-PEPTIDE CYCLOTRANSFERASE"/>
    <property type="match status" value="1"/>
</dbReference>
<sequence>MGATKPSRPRPVTPIVTAAVLLTALLTSCAAAAEHGSPAAVAPVRAARGTEQLRPKVLETLPHDAEAFTQGLEMAGGTLYESTGIAGQSSVRAGLPGKSPTLRVTMPAPLFGEGITVLGRTLWQLTWQNGIAIERDARTLSELRRVSYQDDGWGLCHQRERNRLVTSNGSSRLTFRDPKTLAKQGDVAVTAHGRPVTALNELECVGDLVYANVLFTDRIVRIDASTGAVTGEIDATGLLPPNERVHGAVLNGVAAVPGTDQFLLTGKLWPKMFRVKFVSSPAPAVRQMPSER</sequence>
<protein>
    <submittedName>
        <fullName evidence="2">Glutaminyl-peptide cyclotransferase</fullName>
    </submittedName>
</protein>
<accession>A0A7W0I7H9</accession>
<organism evidence="2 3">
    <name type="scientific">Streptomyces himalayensis subsp. himalayensis</name>
    <dbReference type="NCBI Taxonomy" id="2756131"/>
    <lineage>
        <taxon>Bacteria</taxon>
        <taxon>Bacillati</taxon>
        <taxon>Actinomycetota</taxon>
        <taxon>Actinomycetes</taxon>
        <taxon>Kitasatosporales</taxon>
        <taxon>Streptomycetaceae</taxon>
        <taxon>Streptomyces</taxon>
        <taxon>Streptomyces himalayensis</taxon>
    </lineage>
</organism>
<dbReference type="InterPro" id="IPR011044">
    <property type="entry name" value="Quino_amine_DH_bsu"/>
</dbReference>
<dbReference type="GO" id="GO:0016603">
    <property type="term" value="F:glutaminyl-peptide cyclotransferase activity"/>
    <property type="evidence" value="ECO:0007669"/>
    <property type="project" value="InterPro"/>
</dbReference>
<gene>
    <name evidence="2" type="ORF">H1D24_05070</name>
</gene>
<dbReference type="EMBL" id="JACEHE010000002">
    <property type="protein sequence ID" value="MBA2945212.1"/>
    <property type="molecule type" value="Genomic_DNA"/>
</dbReference>
<feature type="signal peptide" evidence="1">
    <location>
        <begin position="1"/>
        <end position="32"/>
    </location>
</feature>
<dbReference type="PROSITE" id="PS51257">
    <property type="entry name" value="PROKAR_LIPOPROTEIN"/>
    <property type="match status" value="1"/>
</dbReference>
<comment type="caution">
    <text evidence="2">The sequence shown here is derived from an EMBL/GenBank/DDBJ whole genome shotgun (WGS) entry which is preliminary data.</text>
</comment>
<reference evidence="2 3" key="1">
    <citation type="submission" date="2020-07" db="EMBL/GenBank/DDBJ databases">
        <title>Streptomyces isolated from Indian soil.</title>
        <authorList>
            <person name="Mandal S."/>
            <person name="Maiti P.K."/>
        </authorList>
    </citation>
    <scope>NUCLEOTIDE SEQUENCE [LARGE SCALE GENOMIC DNA]</scope>
    <source>
        <strain evidence="2 3">PSKA28</strain>
    </source>
</reference>
<keyword evidence="1" id="KW-0732">Signal</keyword>
<dbReference type="Pfam" id="PF05096">
    <property type="entry name" value="Glu_cyclase_2"/>
    <property type="match status" value="1"/>
</dbReference>
<dbReference type="InterPro" id="IPR007788">
    <property type="entry name" value="QCT"/>
</dbReference>
<dbReference type="Proteomes" id="UP000545761">
    <property type="component" value="Unassembled WGS sequence"/>
</dbReference>
<dbReference type="SUPFAM" id="SSF50969">
    <property type="entry name" value="YVTN repeat-like/Quinoprotein amine dehydrogenase"/>
    <property type="match status" value="1"/>
</dbReference>
<evidence type="ECO:0000256" key="1">
    <source>
        <dbReference type="SAM" id="SignalP"/>
    </source>
</evidence>
<name>A0A7W0I7H9_9ACTN</name>
<dbReference type="PANTHER" id="PTHR31270">
    <property type="entry name" value="GLUTAMINYL-PEPTIDE CYCLOTRANSFERASE"/>
    <property type="match status" value="1"/>
</dbReference>
<dbReference type="AlphaFoldDB" id="A0A7W0I7H9"/>
<keyword evidence="2" id="KW-0808">Transferase</keyword>